<dbReference type="EMBL" id="BK016142">
    <property type="protein sequence ID" value="DAF98107.1"/>
    <property type="molecule type" value="Genomic_DNA"/>
</dbReference>
<organism evidence="1">
    <name type="scientific">Podoviridae sp. ctIpM11</name>
    <dbReference type="NCBI Taxonomy" id="2825240"/>
    <lineage>
        <taxon>Viruses</taxon>
        <taxon>Duplodnaviria</taxon>
        <taxon>Heunggongvirae</taxon>
        <taxon>Uroviricota</taxon>
        <taxon>Caudoviricetes</taxon>
    </lineage>
</organism>
<reference evidence="1" key="1">
    <citation type="journal article" date="2021" name="Proc. Natl. Acad. Sci. U.S.A.">
        <title>A Catalog of Tens of Thousands of Viruses from Human Metagenomes Reveals Hidden Associations with Chronic Diseases.</title>
        <authorList>
            <person name="Tisza M.J."/>
            <person name="Buck C.B."/>
        </authorList>
    </citation>
    <scope>NUCLEOTIDE SEQUENCE</scope>
    <source>
        <strain evidence="1">CtIpM11</strain>
    </source>
</reference>
<evidence type="ECO:0000313" key="1">
    <source>
        <dbReference type="EMBL" id="DAF98107.1"/>
    </source>
</evidence>
<name>A0A8S5UUI5_9CAUD</name>
<sequence length="49" mass="5063">MKNGGKSGGFGYVGRIKNSGAQVVQAPIQTTVSKKGTVKTGNDLRIGKK</sequence>
<protein>
    <submittedName>
        <fullName evidence="1">Uncharacterized protein</fullName>
    </submittedName>
</protein>
<accession>A0A8S5UUI5</accession>
<proteinExistence type="predicted"/>